<evidence type="ECO:0000313" key="3">
    <source>
        <dbReference type="Proteomes" id="UP000225910"/>
    </source>
</evidence>
<name>A0A9X7B1E7_BACTU</name>
<accession>A0A9X7B1E7</accession>
<proteinExistence type="predicted"/>
<evidence type="ECO:0000256" key="1">
    <source>
        <dbReference type="SAM" id="Coils"/>
    </source>
</evidence>
<organism evidence="2 3">
    <name type="scientific">Bacillus thuringiensis</name>
    <dbReference type="NCBI Taxonomy" id="1428"/>
    <lineage>
        <taxon>Bacteria</taxon>
        <taxon>Bacillati</taxon>
        <taxon>Bacillota</taxon>
        <taxon>Bacilli</taxon>
        <taxon>Bacillales</taxon>
        <taxon>Bacillaceae</taxon>
        <taxon>Bacillus</taxon>
        <taxon>Bacillus cereus group</taxon>
    </lineage>
</organism>
<keyword evidence="1" id="KW-0175">Coiled coil</keyword>
<gene>
    <name evidence="2" type="ORF">COK81_10175</name>
</gene>
<evidence type="ECO:0000313" key="2">
    <source>
        <dbReference type="EMBL" id="PFT96004.1"/>
    </source>
</evidence>
<dbReference type="EMBL" id="NVCU01000064">
    <property type="protein sequence ID" value="PFT96004.1"/>
    <property type="molecule type" value="Genomic_DNA"/>
</dbReference>
<sequence length="96" mass="11075">MKQGIAAILIVGLVITSTWLWSQNRELQNKVQKTEKKWTEQVKELKTENKALQKRITVLTENTQDQGQEVAKKFVTLLMQQNNQQKEKPGCNYSAT</sequence>
<comment type="caution">
    <text evidence="2">The sequence shown here is derived from an EMBL/GenBank/DDBJ whole genome shotgun (WGS) entry which is preliminary data.</text>
</comment>
<dbReference type="Proteomes" id="UP000225910">
    <property type="component" value="Unassembled WGS sequence"/>
</dbReference>
<protein>
    <submittedName>
        <fullName evidence="2">Uncharacterized protein</fullName>
    </submittedName>
</protein>
<feature type="coiled-coil region" evidence="1">
    <location>
        <begin position="24"/>
        <end position="62"/>
    </location>
</feature>
<dbReference type="AlphaFoldDB" id="A0A9X7B1E7"/>
<reference evidence="2 3" key="1">
    <citation type="submission" date="2017-09" db="EMBL/GenBank/DDBJ databases">
        <title>Large-scale bioinformatics analysis of Bacillus genomes uncovers conserved roles of natural products in bacterial physiology.</title>
        <authorList>
            <consortium name="Agbiome Team Llc"/>
            <person name="Bleich R.M."/>
            <person name="Grubbs K.J."/>
            <person name="Santa Maria K.C."/>
            <person name="Allen S.E."/>
            <person name="Farag S."/>
            <person name="Shank E.A."/>
            <person name="Bowers A."/>
        </authorList>
    </citation>
    <scope>NUCLEOTIDE SEQUENCE [LARGE SCALE GENOMIC DNA]</scope>
    <source>
        <strain evidence="2 3">AFS064137</strain>
    </source>
</reference>
<feature type="non-terminal residue" evidence="2">
    <location>
        <position position="96"/>
    </location>
</feature>